<evidence type="ECO:0008006" key="3">
    <source>
        <dbReference type="Google" id="ProtNLM"/>
    </source>
</evidence>
<dbReference type="Pfam" id="PF07409">
    <property type="entry name" value="GP46"/>
    <property type="match status" value="1"/>
</dbReference>
<evidence type="ECO:0000313" key="1">
    <source>
        <dbReference type="EMBL" id="KAF1027065.1"/>
    </source>
</evidence>
<accession>A0A833PHA6</accession>
<name>A0A833PHA6_ACIBZ</name>
<dbReference type="EMBL" id="WNDP01000014">
    <property type="protein sequence ID" value="KAF1027065.1"/>
    <property type="molecule type" value="Genomic_DNA"/>
</dbReference>
<sequence>MADIQTVWDTQNGRGNYVLEDGVLSSGHDVRTAVLISLFTDRLADINDDLPDATTSVLNDRRGWWGDTGQQYPIGSRLYLLDRSKAPMNIENDALNYATEALQWMLDDNVVARFDIQAKFVFGNQLRMTVIAYRQNGSIISEISEELW</sequence>
<organism evidence="1 2">
    <name type="scientific">Acinetobacter bereziniae</name>
    <name type="common">Acinetobacter genomosp. 10</name>
    <dbReference type="NCBI Taxonomy" id="106648"/>
    <lineage>
        <taxon>Bacteria</taxon>
        <taxon>Pseudomonadati</taxon>
        <taxon>Pseudomonadota</taxon>
        <taxon>Gammaproteobacteria</taxon>
        <taxon>Moraxellales</taxon>
        <taxon>Moraxellaceae</taxon>
        <taxon>Acinetobacter</taxon>
    </lineage>
</organism>
<comment type="caution">
    <text evidence="1">The sequence shown here is derived from an EMBL/GenBank/DDBJ whole genome shotgun (WGS) entry which is preliminary data.</text>
</comment>
<protein>
    <recommendedName>
        <fullName evidence="3">Bacteriophage protein GP46</fullName>
    </recommendedName>
</protein>
<dbReference type="AlphaFoldDB" id="A0A833PHA6"/>
<dbReference type="Proteomes" id="UP000490535">
    <property type="component" value="Unassembled WGS sequence"/>
</dbReference>
<evidence type="ECO:0000313" key="2">
    <source>
        <dbReference type="Proteomes" id="UP000490535"/>
    </source>
</evidence>
<gene>
    <name evidence="1" type="ORF">GAK29_00871</name>
</gene>
<dbReference type="InterPro" id="IPR010877">
    <property type="entry name" value="Phage_Mu_Gp46"/>
</dbReference>
<reference evidence="2" key="1">
    <citation type="journal article" date="2020" name="MBio">
        <title>Horizontal gene transfer to a defensive symbiont with a reduced genome amongst a multipartite beetle microbiome.</title>
        <authorList>
            <person name="Waterworth S.C."/>
            <person name="Florez L.V."/>
            <person name="Rees E.R."/>
            <person name="Hertweck C."/>
            <person name="Kaltenpoth M."/>
            <person name="Kwan J.C."/>
        </authorList>
    </citation>
    <scope>NUCLEOTIDE SEQUENCE [LARGE SCALE GENOMIC DNA]</scope>
</reference>
<proteinExistence type="predicted"/>